<comment type="catalytic activity">
    <reaction evidence="1 18">
        <text>D-ribulose 5-phosphate = (2S)-2-hydroxy-3-oxobutyl phosphate + formate + H(+)</text>
        <dbReference type="Rhea" id="RHEA:18457"/>
        <dbReference type="ChEBI" id="CHEBI:15378"/>
        <dbReference type="ChEBI" id="CHEBI:15740"/>
        <dbReference type="ChEBI" id="CHEBI:58121"/>
        <dbReference type="ChEBI" id="CHEBI:58830"/>
        <dbReference type="EC" id="4.1.99.12"/>
    </reaction>
</comment>
<evidence type="ECO:0000256" key="13">
    <source>
        <dbReference type="ARBA" id="ARBA00023134"/>
    </source>
</evidence>
<dbReference type="GO" id="GO:0008270">
    <property type="term" value="F:zinc ion binding"/>
    <property type="evidence" value="ECO:0007669"/>
    <property type="project" value="UniProtKB-UniRule"/>
</dbReference>
<feature type="binding site" evidence="18">
    <location>
        <position position="146"/>
    </location>
    <ligand>
        <name>Mg(2+)</name>
        <dbReference type="ChEBI" id="CHEBI:18420"/>
        <label>2</label>
    </ligand>
</feature>
<gene>
    <name evidence="18 20" type="primary">ribB</name>
    <name evidence="17" type="synonym">ribA</name>
    <name evidence="20" type="ORF">GEMHA0001_0758</name>
</gene>
<dbReference type="InterPro" id="IPR000422">
    <property type="entry name" value="DHBP_synthase_RibB"/>
</dbReference>
<feature type="binding site" evidence="18">
    <location>
        <begin position="31"/>
        <end position="32"/>
    </location>
    <ligand>
        <name>D-ribulose 5-phosphate</name>
        <dbReference type="ChEBI" id="CHEBI:58121"/>
    </ligand>
</feature>
<dbReference type="Pfam" id="PF00926">
    <property type="entry name" value="DHBP_synthase"/>
    <property type="match status" value="1"/>
</dbReference>
<feature type="active site" description="Proton acceptor" evidence="17">
    <location>
        <position position="326"/>
    </location>
</feature>
<feature type="binding site" evidence="17">
    <location>
        <position position="254"/>
    </location>
    <ligand>
        <name>Zn(2+)</name>
        <dbReference type="ChEBI" id="CHEBI:29105"/>
        <note>catalytic</note>
    </ligand>
</feature>
<reference evidence="20" key="2">
    <citation type="submission" date="2009-06" db="EMBL/GenBank/DDBJ databases">
        <authorList>
            <person name="Sebastian Y."/>
            <person name="Madupu R."/>
            <person name="Durkin A.S."/>
            <person name="Torralba M."/>
            <person name="Methe B."/>
            <person name="Sutton G.G."/>
            <person name="Strausberg R.L."/>
            <person name="Nelson K.E."/>
        </authorList>
    </citation>
    <scope>NUCLEOTIDE SEQUENCE [LARGE SCALE GENOMIC DNA]</scope>
    <source>
        <strain evidence="20">ATCC 10379</strain>
    </source>
</reference>
<feature type="site" description="Essential for catalytic activity" evidence="18">
    <location>
        <position position="129"/>
    </location>
</feature>
<evidence type="ECO:0000256" key="5">
    <source>
        <dbReference type="ARBA" id="ARBA00004904"/>
    </source>
</evidence>
<dbReference type="GO" id="GO:0003935">
    <property type="term" value="F:GTP cyclohydrolase II activity"/>
    <property type="evidence" value="ECO:0007669"/>
    <property type="project" value="UniProtKB-UniRule"/>
</dbReference>
<dbReference type="Pfam" id="PF00925">
    <property type="entry name" value="GTP_cyclohydro2"/>
    <property type="match status" value="1"/>
</dbReference>
<keyword evidence="12 18" id="KW-0460">Magnesium</keyword>
<dbReference type="Gene3D" id="3.90.870.10">
    <property type="entry name" value="DHBP synthase"/>
    <property type="match status" value="1"/>
</dbReference>
<keyword evidence="14 18" id="KW-0464">Manganese</keyword>
<comment type="function">
    <text evidence="3 18">Catalyzes the conversion of D-ribulose 5-phosphate to formate and 3,4-dihydroxy-2-butanone 4-phosphate.</text>
</comment>
<dbReference type="EC" id="4.1.99.12" evidence="18"/>
<dbReference type="Gene3D" id="3.40.50.10990">
    <property type="entry name" value="GTP cyclohydrolase II"/>
    <property type="match status" value="1"/>
</dbReference>
<sequence length="396" mass="44501">MEESLMINNVRKAIEDLKAGKLIVLIDDDDREAEGDLVGLAELVTGETVNFMAKHGRGLICAPVSTEIAKRLNLHSMLDKNTDPHQTAFTVSVDHKTSTTGISAFERATTIKELANPNSRPEDFNRPGHMFPLIGRDGGIKVRRGHTEASIDLAKLANSAEATYICEIMNEDGTMARRDDLYEFAKKWDLTVVDLDELTRFLSFEDSVKVKLPTEFGDFDLQLFEDEFNKEHLIISKGDLTSEEPLLIRVHSECLTGDVFTSHRCDCGEQLHAALQKISDLGRGAVLYLRQEGRGIGLRNKLLAYQLQEQGVDTYEANVQLGFAPDERDYTIAVDMLDYLGIKSVKLLTNNPDKVEQLTSLGINIVDRVPINIKPHKENKNYLQTKKIKFNHFLDI</sequence>
<accession>C5NUA6</accession>
<dbReference type="eggNOG" id="COG0807">
    <property type="taxonomic scope" value="Bacteria"/>
</dbReference>
<evidence type="ECO:0000256" key="9">
    <source>
        <dbReference type="ARBA" id="ARBA00022741"/>
    </source>
</evidence>
<evidence type="ECO:0000256" key="15">
    <source>
        <dbReference type="ARBA" id="ARBA00023239"/>
    </source>
</evidence>
<feature type="binding site" evidence="18">
    <location>
        <position position="32"/>
    </location>
    <ligand>
        <name>Mg(2+)</name>
        <dbReference type="ChEBI" id="CHEBI:18420"/>
        <label>1</label>
    </ligand>
</feature>
<dbReference type="EC" id="3.5.4.25" evidence="17"/>
<dbReference type="InterPro" id="IPR000926">
    <property type="entry name" value="RibA"/>
</dbReference>
<evidence type="ECO:0000256" key="7">
    <source>
        <dbReference type="ARBA" id="ARBA00022619"/>
    </source>
</evidence>
<evidence type="ECO:0000256" key="12">
    <source>
        <dbReference type="ARBA" id="ARBA00022842"/>
    </source>
</evidence>
<comment type="pathway">
    <text evidence="5 18">Cofactor biosynthesis; riboflavin biosynthesis; 2-hydroxy-3-oxobutyl phosphate from D-ribulose 5-phosphate: step 1/1.</text>
</comment>
<evidence type="ECO:0000313" key="20">
    <source>
        <dbReference type="EMBL" id="EER69251.1"/>
    </source>
</evidence>
<evidence type="ECO:0000256" key="1">
    <source>
        <dbReference type="ARBA" id="ARBA00000141"/>
    </source>
</evidence>
<dbReference type="FunFam" id="3.90.870.10:FF:000001">
    <property type="entry name" value="Riboflavin biosynthesis protein RibBA"/>
    <property type="match status" value="1"/>
</dbReference>
<organism evidence="20 21">
    <name type="scientific">Gemella haemolysans ATCC 10379</name>
    <dbReference type="NCBI Taxonomy" id="546270"/>
    <lineage>
        <taxon>Bacteria</taxon>
        <taxon>Bacillati</taxon>
        <taxon>Bacillota</taxon>
        <taxon>Bacilli</taxon>
        <taxon>Bacillales</taxon>
        <taxon>Gemellaceae</taxon>
        <taxon>Gemella</taxon>
    </lineage>
</organism>
<dbReference type="GO" id="GO:0009231">
    <property type="term" value="P:riboflavin biosynthetic process"/>
    <property type="evidence" value="ECO:0007669"/>
    <property type="project" value="UniProtKB-UniRule"/>
</dbReference>
<comment type="caution">
    <text evidence="20">The sequence shown here is derived from an EMBL/GenBank/DDBJ whole genome shotgun (WGS) entry which is preliminary data.</text>
</comment>
<comment type="similarity">
    <text evidence="6">In the N-terminal section; belongs to the DHBP synthase family.</text>
</comment>
<keyword evidence="10 17" id="KW-0378">Hydrolase</keyword>
<evidence type="ECO:0000256" key="8">
    <source>
        <dbReference type="ARBA" id="ARBA00022723"/>
    </source>
</evidence>
<dbReference type="HAMAP" id="MF_00180">
    <property type="entry name" value="RibB"/>
    <property type="match status" value="1"/>
</dbReference>
<keyword evidence="11 17" id="KW-0862">Zinc</keyword>
<feature type="binding site" evidence="17">
    <location>
        <position position="314"/>
    </location>
    <ligand>
        <name>GTP</name>
        <dbReference type="ChEBI" id="CHEBI:37565"/>
    </ligand>
</feature>
<dbReference type="PANTHER" id="PTHR21327">
    <property type="entry name" value="GTP CYCLOHYDROLASE II-RELATED"/>
    <property type="match status" value="1"/>
</dbReference>
<evidence type="ECO:0000256" key="14">
    <source>
        <dbReference type="ARBA" id="ARBA00023211"/>
    </source>
</evidence>
<comment type="cofactor">
    <cofactor evidence="18">
        <name>Mg(2+)</name>
        <dbReference type="ChEBI" id="CHEBI:18420"/>
    </cofactor>
    <cofactor evidence="18">
        <name>Mn(2+)</name>
        <dbReference type="ChEBI" id="CHEBI:29035"/>
    </cofactor>
    <text evidence="18">Binds 2 divalent metal cations per subunit. Magnesium or manganese.</text>
</comment>
<feature type="binding site" evidence="17">
    <location>
        <position position="270"/>
    </location>
    <ligand>
        <name>GTP</name>
        <dbReference type="ChEBI" id="CHEBI:37565"/>
    </ligand>
</feature>
<dbReference type="GO" id="GO:0030145">
    <property type="term" value="F:manganese ion binding"/>
    <property type="evidence" value="ECO:0007669"/>
    <property type="project" value="UniProtKB-UniRule"/>
</dbReference>
<feature type="binding site" evidence="17">
    <location>
        <position position="267"/>
    </location>
    <ligand>
        <name>Zn(2+)</name>
        <dbReference type="ChEBI" id="CHEBI:29105"/>
        <note>catalytic</note>
    </ligand>
</feature>
<keyword evidence="7 18" id="KW-0686">Riboflavin biosynthesis</keyword>
<dbReference type="UniPathway" id="UPA00275">
    <property type="reaction ID" value="UER00399"/>
</dbReference>
<dbReference type="PANTHER" id="PTHR21327:SF18">
    <property type="entry name" value="3,4-DIHYDROXY-2-BUTANONE 4-PHOSPHATE SYNTHASE"/>
    <property type="match status" value="1"/>
</dbReference>
<dbReference type="EMBL" id="ACDZ02000002">
    <property type="protein sequence ID" value="EER69251.1"/>
    <property type="molecule type" value="Genomic_DNA"/>
</dbReference>
<feature type="binding site" evidence="17">
    <location>
        <begin position="292"/>
        <end position="294"/>
    </location>
    <ligand>
        <name>GTP</name>
        <dbReference type="ChEBI" id="CHEBI:37565"/>
    </ligand>
</feature>
<reference evidence="20" key="1">
    <citation type="submission" date="2009-01" db="EMBL/GenBank/DDBJ databases">
        <authorList>
            <person name="Fulton L."/>
            <person name="Clifton S."/>
            <person name="Chinwalla A.T."/>
            <person name="Mitreva M."/>
            <person name="Sodergren E."/>
            <person name="Weinstock G."/>
            <person name="Clifton S."/>
            <person name="Dooling D.J."/>
            <person name="Fulton B."/>
            <person name="Minx P."/>
            <person name="Pepin K.H."/>
            <person name="Johnson M."/>
            <person name="Bhonagiri V."/>
            <person name="Nash W.E."/>
            <person name="Mardis E.R."/>
            <person name="Wilson R.K."/>
        </authorList>
    </citation>
    <scope>NUCLEOTIDE SEQUENCE [LARGE SCALE GENOMIC DNA]</scope>
    <source>
        <strain evidence="20">ATCC 10379</strain>
    </source>
</reference>
<evidence type="ECO:0000256" key="6">
    <source>
        <dbReference type="ARBA" id="ARBA00005520"/>
    </source>
</evidence>
<dbReference type="CDD" id="cd00641">
    <property type="entry name" value="GTP_cyclohydro2"/>
    <property type="match status" value="1"/>
</dbReference>
<comment type="similarity">
    <text evidence="18">Belongs to the DHBP synthase family.</text>
</comment>
<keyword evidence="8 18" id="KW-0479">Metal-binding</keyword>
<evidence type="ECO:0000256" key="10">
    <source>
        <dbReference type="ARBA" id="ARBA00022801"/>
    </source>
</evidence>
<dbReference type="NCBIfam" id="NF001591">
    <property type="entry name" value="PRK00393.1"/>
    <property type="match status" value="1"/>
</dbReference>
<dbReference type="GO" id="GO:0008686">
    <property type="term" value="F:3,4-dihydroxy-2-butanone-4-phosphate synthase activity"/>
    <property type="evidence" value="ECO:0007669"/>
    <property type="project" value="UniProtKB-UniRule"/>
</dbReference>
<dbReference type="PIRSF" id="PIRSF001259">
    <property type="entry name" value="RibA"/>
    <property type="match status" value="1"/>
</dbReference>
<evidence type="ECO:0000256" key="2">
    <source>
        <dbReference type="ARBA" id="ARBA00001936"/>
    </source>
</evidence>
<dbReference type="NCBIfam" id="TIGR00505">
    <property type="entry name" value="ribA"/>
    <property type="match status" value="1"/>
</dbReference>
<evidence type="ECO:0000256" key="16">
    <source>
        <dbReference type="ARBA" id="ARBA00049295"/>
    </source>
</evidence>
<feature type="binding site" evidence="17">
    <location>
        <position position="265"/>
    </location>
    <ligand>
        <name>Zn(2+)</name>
        <dbReference type="ChEBI" id="CHEBI:29105"/>
        <note>catalytic</note>
    </ligand>
</feature>
<feature type="binding site" evidence="17">
    <location>
        <position position="349"/>
    </location>
    <ligand>
        <name>GTP</name>
        <dbReference type="ChEBI" id="CHEBI:37565"/>
    </ligand>
</feature>
<feature type="binding site" evidence="17">
    <location>
        <begin position="249"/>
        <end position="253"/>
    </location>
    <ligand>
        <name>GTP</name>
        <dbReference type="ChEBI" id="CHEBI:37565"/>
    </ligand>
</feature>
<comment type="subunit">
    <text evidence="18">Homodimer.</text>
</comment>
<dbReference type="InterPro" id="IPR036144">
    <property type="entry name" value="RibA-like_sf"/>
</dbReference>
<feature type="domain" description="GTP cyclohydrolase II" evidence="19">
    <location>
        <begin position="208"/>
        <end position="370"/>
    </location>
</feature>
<dbReference type="FunFam" id="3.40.50.10990:FF:000002">
    <property type="entry name" value="GTP cyclohydrolase-2"/>
    <property type="match status" value="1"/>
</dbReference>
<evidence type="ECO:0000313" key="21">
    <source>
        <dbReference type="Proteomes" id="UP000006004"/>
    </source>
</evidence>
<protein>
    <recommendedName>
        <fullName evidence="17 18">Multifunctional fusion protein</fullName>
    </recommendedName>
    <domain>
        <recommendedName>
            <fullName evidence="17">GTP cyclohydrolase-2</fullName>
            <ecNumber evidence="17">3.5.4.25</ecNumber>
        </recommendedName>
        <alternativeName>
            <fullName evidence="17">GTP cyclohydrolase II</fullName>
        </alternativeName>
    </domain>
    <domain>
        <recommendedName>
            <fullName evidence="18">3,4-dihydroxy-2-butanone 4-phosphate synthase</fullName>
            <shortName evidence="18">DHBP synthase</shortName>
            <ecNumber evidence="18">4.1.99.12</ecNumber>
        </recommendedName>
    </domain>
</protein>
<keyword evidence="13 17" id="KW-0342">GTP-binding</keyword>
<evidence type="ECO:0000256" key="4">
    <source>
        <dbReference type="ARBA" id="ARBA00004853"/>
    </source>
</evidence>
<feature type="binding site" evidence="17">
    <location>
        <position position="354"/>
    </location>
    <ligand>
        <name>GTP</name>
        <dbReference type="ChEBI" id="CHEBI:37565"/>
    </ligand>
</feature>
<evidence type="ECO:0000256" key="17">
    <source>
        <dbReference type="HAMAP-Rule" id="MF_00179"/>
    </source>
</evidence>
<comment type="function">
    <text evidence="17">Catalyzes the conversion of GTP to 2,5-diamino-6-ribosylamino-4(3H)-pyrimidinone 5'-phosphate (DARP), formate and pyrophosphate.</text>
</comment>
<comment type="catalytic activity">
    <reaction evidence="16 17">
        <text>GTP + 4 H2O = 2,5-diamino-6-hydroxy-4-(5-phosphoribosylamino)-pyrimidine + formate + 2 phosphate + 3 H(+)</text>
        <dbReference type="Rhea" id="RHEA:23704"/>
        <dbReference type="ChEBI" id="CHEBI:15377"/>
        <dbReference type="ChEBI" id="CHEBI:15378"/>
        <dbReference type="ChEBI" id="CHEBI:15740"/>
        <dbReference type="ChEBI" id="CHEBI:37565"/>
        <dbReference type="ChEBI" id="CHEBI:43474"/>
        <dbReference type="ChEBI" id="CHEBI:58614"/>
        <dbReference type="EC" id="3.5.4.25"/>
    </reaction>
</comment>
<feature type="active site" description="Nucleophile" evidence="17">
    <location>
        <position position="328"/>
    </location>
</feature>
<dbReference type="HAMAP" id="MF_00179">
    <property type="entry name" value="RibA"/>
    <property type="match status" value="1"/>
</dbReference>
<dbReference type="InterPro" id="IPR032677">
    <property type="entry name" value="GTP_cyclohydro_II"/>
</dbReference>
<feature type="binding site" evidence="18">
    <location>
        <begin position="143"/>
        <end position="147"/>
    </location>
    <ligand>
        <name>D-ribulose 5-phosphate</name>
        <dbReference type="ChEBI" id="CHEBI:58121"/>
    </ligand>
</feature>
<feature type="site" description="Essential for catalytic activity" evidence="18">
    <location>
        <position position="167"/>
    </location>
</feature>
<keyword evidence="21" id="KW-1185">Reference proteome</keyword>
<dbReference type="eggNOG" id="COG0108">
    <property type="taxonomic scope" value="Bacteria"/>
</dbReference>
<comment type="cofactor">
    <cofactor evidence="2">
        <name>Mn(2+)</name>
        <dbReference type="ChEBI" id="CHEBI:29035"/>
    </cofactor>
</comment>
<dbReference type="InterPro" id="IPR017945">
    <property type="entry name" value="DHBP_synth_RibB-like_a/b_dom"/>
</dbReference>
<dbReference type="NCBIfam" id="TIGR00506">
    <property type="entry name" value="ribB"/>
    <property type="match status" value="1"/>
</dbReference>
<evidence type="ECO:0000256" key="3">
    <source>
        <dbReference type="ARBA" id="ARBA00002284"/>
    </source>
</evidence>
<name>C5NUA6_9BACL</name>
<feature type="binding site" evidence="18">
    <location>
        <position position="36"/>
    </location>
    <ligand>
        <name>D-ribulose 5-phosphate</name>
        <dbReference type="ChEBI" id="CHEBI:58121"/>
    </ligand>
</feature>
<feature type="binding site" evidence="18">
    <location>
        <position position="32"/>
    </location>
    <ligand>
        <name>Mg(2+)</name>
        <dbReference type="ChEBI" id="CHEBI:18420"/>
        <label>2</label>
    </ligand>
</feature>
<proteinExistence type="inferred from homology"/>
<comment type="pathway">
    <text evidence="4 17">Cofactor biosynthesis; riboflavin biosynthesis; 5-amino-6-(D-ribitylamino)uracil from GTP: step 1/4.</text>
</comment>
<evidence type="ECO:0000256" key="11">
    <source>
        <dbReference type="ARBA" id="ARBA00022833"/>
    </source>
</evidence>
<evidence type="ECO:0000259" key="19">
    <source>
        <dbReference type="Pfam" id="PF00925"/>
    </source>
</evidence>
<dbReference type="GO" id="GO:0005829">
    <property type="term" value="C:cytosol"/>
    <property type="evidence" value="ECO:0007669"/>
    <property type="project" value="TreeGrafter"/>
</dbReference>
<comment type="similarity">
    <text evidence="17">Belongs to the GTP cyclohydrolase II family.</text>
</comment>
<dbReference type="SUPFAM" id="SSF55821">
    <property type="entry name" value="YrdC/RibB"/>
    <property type="match status" value="1"/>
</dbReference>
<dbReference type="SUPFAM" id="SSF142695">
    <property type="entry name" value="RibA-like"/>
    <property type="match status" value="1"/>
</dbReference>
<dbReference type="AlphaFoldDB" id="C5NUA6"/>
<keyword evidence="9 17" id="KW-0547">Nucleotide-binding</keyword>
<keyword evidence="15 18" id="KW-0456">Lyase</keyword>
<dbReference type="GO" id="GO:0005525">
    <property type="term" value="F:GTP binding"/>
    <property type="evidence" value="ECO:0007669"/>
    <property type="project" value="UniProtKB-KW"/>
</dbReference>
<comment type="cofactor">
    <cofactor evidence="17">
        <name>Zn(2+)</name>
        <dbReference type="ChEBI" id="CHEBI:29105"/>
    </cofactor>
    <text evidence="17">Binds 1 zinc ion per subunit.</text>
</comment>
<dbReference type="Proteomes" id="UP000006004">
    <property type="component" value="Unassembled WGS sequence"/>
</dbReference>
<dbReference type="GO" id="GO:0000287">
    <property type="term" value="F:magnesium ion binding"/>
    <property type="evidence" value="ECO:0007669"/>
    <property type="project" value="UniProtKB-UniRule"/>
</dbReference>
<evidence type="ECO:0000256" key="18">
    <source>
        <dbReference type="HAMAP-Rule" id="MF_00180"/>
    </source>
</evidence>